<feature type="compositionally biased region" description="Pro residues" evidence="4">
    <location>
        <begin position="389"/>
        <end position="401"/>
    </location>
</feature>
<dbReference type="Proteomes" id="UP001287286">
    <property type="component" value="Unassembled WGS sequence"/>
</dbReference>
<feature type="region of interest" description="Disordered" evidence="4">
    <location>
        <begin position="165"/>
        <end position="192"/>
    </location>
</feature>
<dbReference type="Gene3D" id="3.40.50.2300">
    <property type="match status" value="1"/>
</dbReference>
<evidence type="ECO:0000256" key="3">
    <source>
        <dbReference type="PROSITE-ProRule" id="PRU00169"/>
    </source>
</evidence>
<protein>
    <recommendedName>
        <fullName evidence="5">Response regulatory domain-containing protein</fullName>
    </recommendedName>
</protein>
<evidence type="ECO:0000256" key="4">
    <source>
        <dbReference type="SAM" id="MobiDB-lite"/>
    </source>
</evidence>
<feature type="region of interest" description="Disordered" evidence="4">
    <location>
        <begin position="452"/>
        <end position="482"/>
    </location>
</feature>
<organism evidence="6 7">
    <name type="scientific">Purpureocillium lilacinum</name>
    <name type="common">Paecilomyces lilacinus</name>
    <dbReference type="NCBI Taxonomy" id="33203"/>
    <lineage>
        <taxon>Eukaryota</taxon>
        <taxon>Fungi</taxon>
        <taxon>Dikarya</taxon>
        <taxon>Ascomycota</taxon>
        <taxon>Pezizomycotina</taxon>
        <taxon>Sordariomycetes</taxon>
        <taxon>Hypocreomycetidae</taxon>
        <taxon>Hypocreales</taxon>
        <taxon>Ophiocordycipitaceae</taxon>
        <taxon>Purpureocillium</taxon>
    </lineage>
</organism>
<dbReference type="Pfam" id="PF00072">
    <property type="entry name" value="Response_reg"/>
    <property type="match status" value="1"/>
</dbReference>
<evidence type="ECO:0000256" key="1">
    <source>
        <dbReference type="ARBA" id="ARBA00022553"/>
    </source>
</evidence>
<dbReference type="InterPro" id="IPR001789">
    <property type="entry name" value="Sig_transdc_resp-reg_receiver"/>
</dbReference>
<dbReference type="PANTHER" id="PTHR45339:SF1">
    <property type="entry name" value="HYBRID SIGNAL TRANSDUCTION HISTIDINE KINASE J"/>
    <property type="match status" value="1"/>
</dbReference>
<feature type="compositionally biased region" description="Low complexity" evidence="4">
    <location>
        <begin position="251"/>
        <end position="270"/>
    </location>
</feature>
<evidence type="ECO:0000256" key="2">
    <source>
        <dbReference type="ARBA" id="ARBA00023012"/>
    </source>
</evidence>
<dbReference type="InterPro" id="IPR011006">
    <property type="entry name" value="CheY-like_superfamily"/>
</dbReference>
<dbReference type="PROSITE" id="PS50110">
    <property type="entry name" value="RESPONSE_REGULATORY"/>
    <property type="match status" value="1"/>
</dbReference>
<feature type="compositionally biased region" description="Basic and acidic residues" evidence="4">
    <location>
        <begin position="461"/>
        <end position="473"/>
    </location>
</feature>
<evidence type="ECO:0000313" key="7">
    <source>
        <dbReference type="Proteomes" id="UP001287286"/>
    </source>
</evidence>
<dbReference type="SMART" id="SM00448">
    <property type="entry name" value="REC"/>
    <property type="match status" value="1"/>
</dbReference>
<comment type="caution">
    <text evidence="6">The sequence shown here is derived from an EMBL/GenBank/DDBJ whole genome shotgun (WGS) entry which is preliminary data.</text>
</comment>
<feature type="compositionally biased region" description="Low complexity" evidence="4">
    <location>
        <begin position="334"/>
        <end position="343"/>
    </location>
</feature>
<feature type="region of interest" description="Disordered" evidence="4">
    <location>
        <begin position="334"/>
        <end position="439"/>
    </location>
</feature>
<feature type="compositionally biased region" description="Basic and acidic residues" evidence="4">
    <location>
        <begin position="1035"/>
        <end position="1045"/>
    </location>
</feature>
<feature type="modified residue" description="4-aspartylphosphate" evidence="3">
    <location>
        <position position="906"/>
    </location>
</feature>
<evidence type="ECO:0000259" key="5">
    <source>
        <dbReference type="PROSITE" id="PS50110"/>
    </source>
</evidence>
<feature type="compositionally biased region" description="Low complexity" evidence="4">
    <location>
        <begin position="402"/>
        <end position="412"/>
    </location>
</feature>
<evidence type="ECO:0000313" key="6">
    <source>
        <dbReference type="EMBL" id="KAK4092178.1"/>
    </source>
</evidence>
<dbReference type="CDD" id="cd17546">
    <property type="entry name" value="REC_hyHK_CKI1_RcsC-like"/>
    <property type="match status" value="1"/>
</dbReference>
<dbReference type="PANTHER" id="PTHR45339">
    <property type="entry name" value="HYBRID SIGNAL TRANSDUCTION HISTIDINE KINASE J"/>
    <property type="match status" value="1"/>
</dbReference>
<gene>
    <name evidence="6" type="ORF">Purlil1_3431</name>
</gene>
<proteinExistence type="predicted"/>
<feature type="region of interest" description="Disordered" evidence="4">
    <location>
        <begin position="1032"/>
        <end position="1059"/>
    </location>
</feature>
<feature type="compositionally biased region" description="Pro residues" evidence="4">
    <location>
        <begin position="425"/>
        <end position="434"/>
    </location>
</feature>
<reference evidence="6 7" key="1">
    <citation type="journal article" date="2024" name="Microbiol. Resour. Announc.">
        <title>Genome annotations for the ascomycete fungi Trichoderma harzianum, Trichoderma aggressivum, and Purpureocillium lilacinum.</title>
        <authorList>
            <person name="Beijen E.P.W."/>
            <person name="Ohm R.A."/>
        </authorList>
    </citation>
    <scope>NUCLEOTIDE SEQUENCE [LARGE SCALE GENOMIC DNA]</scope>
    <source>
        <strain evidence="6 7">CBS 150709</strain>
    </source>
</reference>
<feature type="domain" description="Response regulatory" evidence="5">
    <location>
        <begin position="857"/>
        <end position="1010"/>
    </location>
</feature>
<name>A0ABR0C8U7_PURLI</name>
<keyword evidence="1 3" id="KW-0597">Phosphoprotein</keyword>
<feature type="region of interest" description="Disordered" evidence="4">
    <location>
        <begin position="714"/>
        <end position="838"/>
    </location>
</feature>
<sequence>MNQHPARRQIIYLSGASETATGANTARIAGGISIQTLDRPCHLPMLSTLTHAPKPLCLGSAPLQSFLPTSLDASTTTTSRAPPPPPVRVSAARSAVAANAQQLDACCSARCERLMPPARLGMFCCGRDAVYFDTRRLSYITVARLPLLVVDTLVENPTSAPVRRHLRPVPFLQPPRHDPPSGLDAPSTDSSLTSRSLTHSRCFVSPSLPLLCVASHNDPRRCSRRRRRPGMMASDIASRIRARLSRRRHSTTASLASSTRSSALLADDAAGTPRREHSSMSRASARDAPTLYRQGSSGYIVVPVPAVDEAHGHGDGDSVGEGDALPVAAVPAKAAVPGAHQAPQAPPPRHHQQSHQQPEQLDGDPQQAAREDQPPPQPKPQMESSQHLPPRPSSTPPPPSPSSSTSQSPATTNGTAARSRHLSPVSPPPPPPSNPLAGSSALRSIHEYSIPRSVTTDDSDSQPRHGHDRDHDQVSVASSAAAAAPASGIGGLLPATRVPVSAPADGSDAPRRQSLFASRQTSLIRTLLHGSGAANSGDAAGDSGHRQSIDVNMVTRKIWVKRPNASATTITINEEDLVDDVRDMILRKYANSLGRTFDSPDLNIRIYPRDQEKDRLLGPEELMARTLDRYFPGGQTVDEALVIDIPRRTPKPSPRAPPAPGAATYYVTDDGRPSEAGEGYFPPVTASVPSPHLAHTVPVPTNGTVTHSIAVLGTGHIPPIPSPGSTRPRVHREHRSERPRLVRQHTASPTIVGGHPAATPPVPNHGMQQHMNPRLPHSRTHSNSSDHPPLPTVKSSMPKSPGPPPEATPARVATPPPRIASPRSSSARPKKVKKATEYTLSTSASSKLLNGSVPPINVLIVEDNPINLKLLEAFVKRLKVRWQTAMNGRDAVTKWRTGGFHLVLMDIQLPVMNGLDATREIRRLERVNSIGVFSSTPGGPPDEATGGTHEIKDGDRLENLTLFKSPVIIVALTASSLQSDRHEALAAGCNDFLTKPVNFVWLERKVMEWGCMQALIDFDGWRKWKDFSQQAEETEASKKAMEKAKAKAKKNRASLSSST</sequence>
<dbReference type="SUPFAM" id="SSF52172">
    <property type="entry name" value="CheY-like"/>
    <property type="match status" value="1"/>
</dbReference>
<dbReference type="EMBL" id="JAWRVI010000009">
    <property type="protein sequence ID" value="KAK4092178.1"/>
    <property type="molecule type" value="Genomic_DNA"/>
</dbReference>
<feature type="region of interest" description="Disordered" evidence="4">
    <location>
        <begin position="242"/>
        <end position="291"/>
    </location>
</feature>
<accession>A0ABR0C8U7</accession>
<keyword evidence="7" id="KW-1185">Reference proteome</keyword>
<keyword evidence="2" id="KW-0902">Two-component regulatory system</keyword>